<evidence type="ECO:0000259" key="2">
    <source>
        <dbReference type="Pfam" id="PF00534"/>
    </source>
</evidence>
<name>A0A1N5UFM6_9ARCH</name>
<dbReference type="GO" id="GO:0016757">
    <property type="term" value="F:glycosyltransferase activity"/>
    <property type="evidence" value="ECO:0007669"/>
    <property type="project" value="InterPro"/>
</dbReference>
<dbReference type="InterPro" id="IPR001296">
    <property type="entry name" value="Glyco_trans_1"/>
</dbReference>
<feature type="domain" description="Glycosyl transferase family 1" evidence="2">
    <location>
        <begin position="177"/>
        <end position="314"/>
    </location>
</feature>
<evidence type="ECO:0000259" key="3">
    <source>
        <dbReference type="Pfam" id="PF13439"/>
    </source>
</evidence>
<keyword evidence="1 4" id="KW-0808">Transferase</keyword>
<dbReference type="SUPFAM" id="SSF53756">
    <property type="entry name" value="UDP-Glycosyltransferase/glycogen phosphorylase"/>
    <property type="match status" value="1"/>
</dbReference>
<protein>
    <submittedName>
        <fullName evidence="4">Glycosyltransferase</fullName>
    </submittedName>
</protein>
<accession>A0A1N5UFM6</accession>
<evidence type="ECO:0000313" key="4">
    <source>
        <dbReference type="EMBL" id="SIM58998.1"/>
    </source>
</evidence>
<feature type="domain" description="Glycosyltransferase subfamily 4-like N-terminal" evidence="3">
    <location>
        <begin position="13"/>
        <end position="167"/>
    </location>
</feature>
<evidence type="ECO:0000256" key="1">
    <source>
        <dbReference type="ARBA" id="ARBA00022679"/>
    </source>
</evidence>
<dbReference type="GeneID" id="41588191"/>
<dbReference type="RefSeq" id="WP_021788716.1">
    <property type="nucleotide sequence ID" value="NZ_LT671858.1"/>
</dbReference>
<dbReference type="AlphaFoldDB" id="A0A1N5UFM6"/>
<dbReference type="Proteomes" id="UP000195607">
    <property type="component" value="Chromosome I"/>
</dbReference>
<dbReference type="Pfam" id="PF13439">
    <property type="entry name" value="Glyco_transf_4"/>
    <property type="match status" value="1"/>
</dbReference>
<sequence length="349" mass="39404">MIKIITDSTIKTGVGRYALNLSIALSAELISLRKDNSKKLSDYGGTIMNGIRTGGITSGYYLNERYSKLAFRNCERYLKKSQVDDMILHYSNPGIRKFDLKVQEVVTFHDLFPLKNKGPGKIEKIKVKNFLSFMNSGNILTISNVVMNDLKKYGFKGNIQVIHHPVSQNFRKLSESKESIRKKLNLPINKKLILSVSTAALNKNLNVVQKTLKLLGNNYNLVRVGPELNDSINFQNIDEEQLNMIYNACDVLLIPSSSEGFGFPVIEAFATGLPVVASDIEIFREITRDSAILSKIDPEELSHSVVNAIDQREAYSNKGLETAKYYSFDNFKNNVRSYYSKNFGINFNE</sequence>
<proteinExistence type="predicted"/>
<dbReference type="Gene3D" id="3.40.50.2000">
    <property type="entry name" value="Glycogen Phosphorylase B"/>
    <property type="match status" value="2"/>
</dbReference>
<dbReference type="Pfam" id="PF00534">
    <property type="entry name" value="Glycos_transf_1"/>
    <property type="match status" value="1"/>
</dbReference>
<dbReference type="InterPro" id="IPR028098">
    <property type="entry name" value="Glyco_trans_4-like_N"/>
</dbReference>
<evidence type="ECO:0000313" key="5">
    <source>
        <dbReference type="Proteomes" id="UP000195607"/>
    </source>
</evidence>
<gene>
    <name evidence="4" type="ORF">CSP5_0922</name>
</gene>
<dbReference type="EMBL" id="LT671858">
    <property type="protein sequence ID" value="SIM58998.1"/>
    <property type="molecule type" value="Genomic_DNA"/>
</dbReference>
<reference evidence="4 5" key="1">
    <citation type="submission" date="2016-04" db="EMBL/GenBank/DDBJ databases">
        <authorList>
            <person name="Evans L.H."/>
            <person name="Alamgir A."/>
            <person name="Owens N."/>
            <person name="Weber N.D."/>
            <person name="Virtaneva K."/>
            <person name="Barbian K."/>
            <person name="Babar A."/>
            <person name="Rosenke K."/>
        </authorList>
    </citation>
    <scope>NUCLEOTIDE SEQUENCE [LARGE SCALE GENOMIC DNA]</scope>
    <source>
        <strain evidence="5">S5(T) (JCM 30642 \VKM B-2941)</strain>
    </source>
</reference>
<organism evidence="4 5">
    <name type="scientific">Cuniculiplasma divulgatum</name>
    <dbReference type="NCBI Taxonomy" id="1673428"/>
    <lineage>
        <taxon>Archaea</taxon>
        <taxon>Methanobacteriati</taxon>
        <taxon>Thermoplasmatota</taxon>
        <taxon>Thermoplasmata</taxon>
        <taxon>Thermoplasmatales</taxon>
        <taxon>Cuniculiplasmataceae</taxon>
        <taxon>Cuniculiplasma</taxon>
    </lineage>
</organism>
<dbReference type="PANTHER" id="PTHR46401:SF2">
    <property type="entry name" value="GLYCOSYLTRANSFERASE WBBK-RELATED"/>
    <property type="match status" value="1"/>
</dbReference>
<dbReference type="PANTHER" id="PTHR46401">
    <property type="entry name" value="GLYCOSYLTRANSFERASE WBBK-RELATED"/>
    <property type="match status" value="1"/>
</dbReference>